<dbReference type="SUPFAM" id="SSF46689">
    <property type="entry name" value="Homeodomain-like"/>
    <property type="match status" value="1"/>
</dbReference>
<reference evidence="4" key="2">
    <citation type="submission" date="2020-09" db="EMBL/GenBank/DDBJ databases">
        <authorList>
            <person name="Sun Q."/>
            <person name="Ohkuma M."/>
        </authorList>
    </citation>
    <scope>NUCLEOTIDE SEQUENCE</scope>
    <source>
        <strain evidence="4">JCM 13064</strain>
    </source>
</reference>
<feature type="domain" description="HTH tetR-type" evidence="3">
    <location>
        <begin position="6"/>
        <end position="66"/>
    </location>
</feature>
<evidence type="ECO:0000313" key="5">
    <source>
        <dbReference type="Proteomes" id="UP000645217"/>
    </source>
</evidence>
<dbReference type="PROSITE" id="PS50977">
    <property type="entry name" value="HTH_TETR_2"/>
    <property type="match status" value="1"/>
</dbReference>
<dbReference type="PANTHER" id="PTHR30055">
    <property type="entry name" value="HTH-TYPE TRANSCRIPTIONAL REGULATOR RUTR"/>
    <property type="match status" value="1"/>
</dbReference>
<gene>
    <name evidence="4" type="ORF">GCM10007964_40130</name>
</gene>
<dbReference type="InterPro" id="IPR009057">
    <property type="entry name" value="Homeodomain-like_sf"/>
</dbReference>
<dbReference type="GO" id="GO:0000976">
    <property type="term" value="F:transcription cis-regulatory region binding"/>
    <property type="evidence" value="ECO:0007669"/>
    <property type="project" value="TreeGrafter"/>
</dbReference>
<evidence type="ECO:0000256" key="2">
    <source>
        <dbReference type="PROSITE-ProRule" id="PRU00335"/>
    </source>
</evidence>
<keyword evidence="5" id="KW-1185">Reference proteome</keyword>
<dbReference type="PANTHER" id="PTHR30055:SF219">
    <property type="entry name" value="TRANSCRIPTIONAL REGULATORY PROTEIN"/>
    <property type="match status" value="1"/>
</dbReference>
<dbReference type="GO" id="GO:0003700">
    <property type="term" value="F:DNA-binding transcription factor activity"/>
    <property type="evidence" value="ECO:0007669"/>
    <property type="project" value="TreeGrafter"/>
</dbReference>
<sequence length="209" mass="23765">MTSERESDHERLMRAAIKLFAAFGFDGTSLRQIADTAGLETAAVERLAGSKRELYLAVMRLLFDRERAAREAAMAGFSTRTPEETAASIHRVLDDYVEYTIEHPERTLLWVHRSLLDAADVRELEQRFIQPILQVVLEGVRPAIEKGYMDPDVDLELAIWTVIWMVQGITTAGTVMGHIPGPPDEHYVKRFERHLHLVIDRLFRLPGSS</sequence>
<comment type="caution">
    <text evidence="4">The sequence shown here is derived from an EMBL/GenBank/DDBJ whole genome shotgun (WGS) entry which is preliminary data.</text>
</comment>
<protein>
    <recommendedName>
        <fullName evidence="3">HTH tetR-type domain-containing protein</fullName>
    </recommendedName>
</protein>
<dbReference type="InterPro" id="IPR001647">
    <property type="entry name" value="HTH_TetR"/>
</dbReference>
<feature type="DNA-binding region" description="H-T-H motif" evidence="2">
    <location>
        <begin position="29"/>
        <end position="48"/>
    </location>
</feature>
<dbReference type="InterPro" id="IPR050109">
    <property type="entry name" value="HTH-type_TetR-like_transc_reg"/>
</dbReference>
<evidence type="ECO:0000256" key="1">
    <source>
        <dbReference type="ARBA" id="ARBA00023125"/>
    </source>
</evidence>
<evidence type="ECO:0000259" key="3">
    <source>
        <dbReference type="PROSITE" id="PS50977"/>
    </source>
</evidence>
<keyword evidence="1 2" id="KW-0238">DNA-binding</keyword>
<dbReference type="Proteomes" id="UP000645217">
    <property type="component" value="Unassembled WGS sequence"/>
</dbReference>
<proteinExistence type="predicted"/>
<evidence type="ECO:0000313" key="4">
    <source>
        <dbReference type="EMBL" id="GGK93643.1"/>
    </source>
</evidence>
<reference evidence="4" key="1">
    <citation type="journal article" date="2014" name="Int. J. Syst. Evol. Microbiol.">
        <title>Complete genome sequence of Corynebacterium casei LMG S-19264T (=DSM 44701T), isolated from a smear-ripened cheese.</title>
        <authorList>
            <consortium name="US DOE Joint Genome Institute (JGI-PGF)"/>
            <person name="Walter F."/>
            <person name="Albersmeier A."/>
            <person name="Kalinowski J."/>
            <person name="Ruckert C."/>
        </authorList>
    </citation>
    <scope>NUCLEOTIDE SEQUENCE</scope>
    <source>
        <strain evidence="4">JCM 13064</strain>
    </source>
</reference>
<name>A0A917R7B6_9ACTN</name>
<dbReference type="Pfam" id="PF00440">
    <property type="entry name" value="TetR_N"/>
    <property type="match status" value="1"/>
</dbReference>
<dbReference type="EMBL" id="BMNT01000021">
    <property type="protein sequence ID" value="GGK93643.1"/>
    <property type="molecule type" value="Genomic_DNA"/>
</dbReference>
<dbReference type="AlphaFoldDB" id="A0A917R7B6"/>
<dbReference type="SUPFAM" id="SSF48498">
    <property type="entry name" value="Tetracyclin repressor-like, C-terminal domain"/>
    <property type="match status" value="1"/>
</dbReference>
<organism evidence="4 5">
    <name type="scientific">Sphaerisporangium melleum</name>
    <dbReference type="NCBI Taxonomy" id="321316"/>
    <lineage>
        <taxon>Bacteria</taxon>
        <taxon>Bacillati</taxon>
        <taxon>Actinomycetota</taxon>
        <taxon>Actinomycetes</taxon>
        <taxon>Streptosporangiales</taxon>
        <taxon>Streptosporangiaceae</taxon>
        <taxon>Sphaerisporangium</taxon>
    </lineage>
</organism>
<dbReference type="Gene3D" id="1.10.10.60">
    <property type="entry name" value="Homeodomain-like"/>
    <property type="match status" value="1"/>
</dbReference>
<accession>A0A917R7B6</accession>
<dbReference type="Gene3D" id="1.10.357.10">
    <property type="entry name" value="Tetracycline Repressor, domain 2"/>
    <property type="match status" value="1"/>
</dbReference>
<dbReference type="InterPro" id="IPR036271">
    <property type="entry name" value="Tet_transcr_reg_TetR-rel_C_sf"/>
</dbReference>
<dbReference type="RefSeq" id="WP_189164555.1">
    <property type="nucleotide sequence ID" value="NZ_BMNT01000021.1"/>
</dbReference>